<dbReference type="GO" id="GO:0015920">
    <property type="term" value="P:lipopolysaccharide transport"/>
    <property type="evidence" value="ECO:0007669"/>
    <property type="project" value="TreeGrafter"/>
</dbReference>
<dbReference type="GO" id="GO:0140359">
    <property type="term" value="F:ABC-type transporter activity"/>
    <property type="evidence" value="ECO:0007669"/>
    <property type="project" value="InterPro"/>
</dbReference>
<evidence type="ECO:0000313" key="10">
    <source>
        <dbReference type="EMBL" id="AIG97109.1"/>
    </source>
</evidence>
<evidence type="ECO:0000256" key="7">
    <source>
        <dbReference type="ARBA" id="ARBA00023136"/>
    </source>
</evidence>
<keyword evidence="2" id="KW-0813">Transport</keyword>
<keyword evidence="4" id="KW-0997">Cell inner membrane</keyword>
<keyword evidence="5 8" id="KW-0812">Transmembrane</keyword>
<evidence type="ECO:0000313" key="11">
    <source>
        <dbReference type="Proteomes" id="UP000028501"/>
    </source>
</evidence>
<evidence type="ECO:0000256" key="4">
    <source>
        <dbReference type="ARBA" id="ARBA00022519"/>
    </source>
</evidence>
<dbReference type="GeneID" id="24793824"/>
<feature type="transmembrane region" description="Helical" evidence="8">
    <location>
        <begin position="130"/>
        <end position="154"/>
    </location>
</feature>
<evidence type="ECO:0000256" key="8">
    <source>
        <dbReference type="SAM" id="Phobius"/>
    </source>
</evidence>
<dbReference type="PROSITE" id="PS51012">
    <property type="entry name" value="ABC_TM2"/>
    <property type="match status" value="1"/>
</dbReference>
<dbReference type="Proteomes" id="UP000028501">
    <property type="component" value="Chromosome"/>
</dbReference>
<feature type="transmembrane region" description="Helical" evidence="8">
    <location>
        <begin position="59"/>
        <end position="84"/>
    </location>
</feature>
<dbReference type="EMBL" id="CP006577">
    <property type="protein sequence ID" value="AIG97109.1"/>
    <property type="molecule type" value="Genomic_DNA"/>
</dbReference>
<comment type="subcellular location">
    <subcellularLocation>
        <location evidence="1">Cell inner membrane</location>
        <topology evidence="1">Multi-pass membrane protein</topology>
    </subcellularLocation>
</comment>
<feature type="transmembrane region" description="Helical" evidence="8">
    <location>
        <begin position="174"/>
        <end position="196"/>
    </location>
</feature>
<keyword evidence="7 8" id="KW-0472">Membrane</keyword>
<dbReference type="InterPro" id="IPR013525">
    <property type="entry name" value="ABC2_TM"/>
</dbReference>
<feature type="domain" description="ABC transmembrane type-2" evidence="9">
    <location>
        <begin position="28"/>
        <end position="244"/>
    </location>
</feature>
<feature type="transmembrane region" description="Helical" evidence="8">
    <location>
        <begin position="223"/>
        <end position="241"/>
    </location>
</feature>
<evidence type="ECO:0000256" key="6">
    <source>
        <dbReference type="ARBA" id="ARBA00022989"/>
    </source>
</evidence>
<evidence type="ECO:0000259" key="9">
    <source>
        <dbReference type="PROSITE" id="PS51012"/>
    </source>
</evidence>
<keyword evidence="3" id="KW-1003">Cell membrane</keyword>
<keyword evidence="6 8" id="KW-1133">Transmembrane helix</keyword>
<proteinExistence type="predicted"/>
<evidence type="ECO:0000256" key="5">
    <source>
        <dbReference type="ARBA" id="ARBA00022692"/>
    </source>
</evidence>
<accession>A0A075WD73</accession>
<dbReference type="PANTHER" id="PTHR30413">
    <property type="entry name" value="INNER MEMBRANE TRANSPORT PERMEASE"/>
    <property type="match status" value="1"/>
</dbReference>
<dbReference type="AlphaFoldDB" id="A0A075WD73"/>
<dbReference type="GO" id="GO:0005886">
    <property type="term" value="C:plasma membrane"/>
    <property type="evidence" value="ECO:0007669"/>
    <property type="project" value="UniProtKB-SubCell"/>
</dbReference>
<gene>
    <name evidence="10" type="ORF">AFULGI_00002830</name>
</gene>
<dbReference type="KEGG" id="afg:AFULGI_00002830"/>
<name>A0A075WD73_ARCFL</name>
<feature type="transmembrane region" description="Helical" evidence="8">
    <location>
        <begin position="105"/>
        <end position="124"/>
    </location>
</feature>
<dbReference type="PANTHER" id="PTHR30413:SF8">
    <property type="entry name" value="TRANSPORT PERMEASE PROTEIN"/>
    <property type="match status" value="1"/>
</dbReference>
<evidence type="ECO:0000256" key="3">
    <source>
        <dbReference type="ARBA" id="ARBA00022475"/>
    </source>
</evidence>
<dbReference type="HOGENOM" id="CLU_060703_2_0_2"/>
<evidence type="ECO:0000256" key="2">
    <source>
        <dbReference type="ARBA" id="ARBA00022448"/>
    </source>
</evidence>
<dbReference type="InterPro" id="IPR047817">
    <property type="entry name" value="ABC2_TM_bact-type"/>
</dbReference>
<reference evidence="10 11" key="1">
    <citation type="submission" date="2013-07" db="EMBL/GenBank/DDBJ databases">
        <title>Genome of Archaeoglobus fulgidus.</title>
        <authorList>
            <person name="Fiebig A."/>
            <person name="Birkeland N.-K."/>
        </authorList>
    </citation>
    <scope>NUCLEOTIDE SEQUENCE [LARGE SCALE GENOMIC DNA]</scope>
    <source>
        <strain evidence="10 11">DSM 8774</strain>
    </source>
</reference>
<dbReference type="Pfam" id="PF01061">
    <property type="entry name" value="ABC2_membrane"/>
    <property type="match status" value="1"/>
</dbReference>
<protein>
    <submittedName>
        <fullName evidence="10">ABC-type polysaccharide/polyol phosphate export system, permease component</fullName>
    </submittedName>
</protein>
<sequence length="252" mass="29216">MFGYLKYRDVILTLTKYEFKQRYRGTVFGVAWSLVVPFLMALVLYAIFSQLLHRTEYRILYLIVGIFFYRYFSMGTSIGLNAVTGKAHLVTKTTIPREILPLTTTLAYGLSSFIEMVILLPGIIHFGGDISYFFLLVLLHPIYVLLVFGLNLSLSAIEVYFRDLKEIWSVVTQLMFFMLPIIYPIDIIPVNLLPYYMLNPLVRLLNAYRDVMIYGKLPDLFDMIYVLLVTFGILLIGHAIFKKLEKGFVERL</sequence>
<organism evidence="10 11">
    <name type="scientific">Archaeoglobus fulgidus DSM 8774</name>
    <dbReference type="NCBI Taxonomy" id="1344584"/>
    <lineage>
        <taxon>Archaea</taxon>
        <taxon>Methanobacteriati</taxon>
        <taxon>Methanobacteriota</taxon>
        <taxon>Archaeoglobi</taxon>
        <taxon>Archaeoglobales</taxon>
        <taxon>Archaeoglobaceae</taxon>
        <taxon>Archaeoglobus</taxon>
    </lineage>
</organism>
<evidence type="ECO:0000256" key="1">
    <source>
        <dbReference type="ARBA" id="ARBA00004429"/>
    </source>
</evidence>
<feature type="transmembrane region" description="Helical" evidence="8">
    <location>
        <begin position="26"/>
        <end position="47"/>
    </location>
</feature>
<dbReference type="RefSeq" id="WP_010877800.1">
    <property type="nucleotide sequence ID" value="NZ_CP006577.1"/>
</dbReference>